<evidence type="ECO:0000313" key="10">
    <source>
        <dbReference type="Ensembl" id="ENSCSRP00000024427.1"/>
    </source>
</evidence>
<dbReference type="PANTHER" id="PTHR12430">
    <property type="entry name" value="MITOCHONDRIAL IMPORT RECEPTOR SUBUNIT TOM20"/>
    <property type="match status" value="1"/>
</dbReference>
<dbReference type="SUPFAM" id="SSF47157">
    <property type="entry name" value="Mitochondrial import receptor subunit Tom20"/>
    <property type="match status" value="1"/>
</dbReference>
<dbReference type="AlphaFoldDB" id="A0A8C3TAV6"/>
<dbReference type="GO" id="GO:0030943">
    <property type="term" value="F:mitochondrion targeting sequence binding"/>
    <property type="evidence" value="ECO:0007669"/>
    <property type="project" value="TreeGrafter"/>
</dbReference>
<evidence type="ECO:0000256" key="3">
    <source>
        <dbReference type="ARBA" id="ARBA00022692"/>
    </source>
</evidence>
<reference evidence="10" key="2">
    <citation type="submission" date="2025-09" db="UniProtKB">
        <authorList>
            <consortium name="Ensembl"/>
        </authorList>
    </citation>
    <scope>IDENTIFICATION</scope>
</reference>
<dbReference type="Gene3D" id="1.20.960.10">
    <property type="entry name" value="Mitochondrial outer membrane translocase complex, subunit Tom20 domain"/>
    <property type="match status" value="1"/>
</dbReference>
<dbReference type="GO" id="GO:0005742">
    <property type="term" value="C:mitochondrial outer membrane translocase complex"/>
    <property type="evidence" value="ECO:0007669"/>
    <property type="project" value="UniProtKB-UniRule"/>
</dbReference>
<accession>A0A8C3TAV6</accession>
<dbReference type="PANTHER" id="PTHR12430:SF1">
    <property type="entry name" value="TOMM20-LIKE PROTEIN 1"/>
    <property type="match status" value="1"/>
</dbReference>
<comment type="similarity">
    <text evidence="2 9">Belongs to the Tom20 family.</text>
</comment>
<evidence type="ECO:0000256" key="5">
    <source>
        <dbReference type="ARBA" id="ARBA00022989"/>
    </source>
</evidence>
<keyword evidence="5" id="KW-1133">Transmembrane helix</keyword>
<comment type="subcellular location">
    <subcellularLocation>
        <location evidence="1">Mitochondrion outer membrane</location>
        <topology evidence="1">Single-pass membrane protein</topology>
    </subcellularLocation>
</comment>
<dbReference type="GO" id="GO:0016031">
    <property type="term" value="P:tRNA import into mitochondrion"/>
    <property type="evidence" value="ECO:0007669"/>
    <property type="project" value="TreeGrafter"/>
</dbReference>
<evidence type="ECO:0000256" key="1">
    <source>
        <dbReference type="ARBA" id="ARBA00004572"/>
    </source>
</evidence>
<organism evidence="10 11">
    <name type="scientific">Chelydra serpentina</name>
    <name type="common">Snapping turtle</name>
    <name type="synonym">Testudo serpentina</name>
    <dbReference type="NCBI Taxonomy" id="8475"/>
    <lineage>
        <taxon>Eukaryota</taxon>
        <taxon>Metazoa</taxon>
        <taxon>Chordata</taxon>
        <taxon>Craniata</taxon>
        <taxon>Vertebrata</taxon>
        <taxon>Euteleostomi</taxon>
        <taxon>Archelosauria</taxon>
        <taxon>Testudinata</taxon>
        <taxon>Testudines</taxon>
        <taxon>Cryptodira</taxon>
        <taxon>Durocryptodira</taxon>
        <taxon>Americhelydia</taxon>
        <taxon>Chelydroidea</taxon>
        <taxon>Chelydridae</taxon>
        <taxon>Chelydra</taxon>
    </lineage>
</organism>
<dbReference type="FunFam" id="1.20.960.10:FF:000003">
    <property type="entry name" value="Translocase of outer mitochondrial membrane 20 like"/>
    <property type="match status" value="1"/>
</dbReference>
<evidence type="ECO:0000256" key="7">
    <source>
        <dbReference type="ARBA" id="ARBA00023136"/>
    </source>
</evidence>
<dbReference type="PRINTS" id="PR01989">
    <property type="entry name" value="EUOM20RECPTR"/>
</dbReference>
<dbReference type="GO" id="GO:0006605">
    <property type="term" value="P:protein targeting"/>
    <property type="evidence" value="ECO:0007669"/>
    <property type="project" value="InterPro"/>
</dbReference>
<dbReference type="InterPro" id="IPR022422">
    <property type="entry name" value="MAS20_rcpt_metazoan"/>
</dbReference>
<evidence type="ECO:0000313" key="11">
    <source>
        <dbReference type="Proteomes" id="UP000694403"/>
    </source>
</evidence>
<protein>
    <recommendedName>
        <fullName evidence="8">TOMM20-like protein 1</fullName>
    </recommendedName>
</protein>
<dbReference type="Pfam" id="PF02064">
    <property type="entry name" value="MAS20"/>
    <property type="match status" value="1"/>
</dbReference>
<evidence type="ECO:0000256" key="9">
    <source>
        <dbReference type="PIRNR" id="PIRNR037707"/>
    </source>
</evidence>
<dbReference type="InterPro" id="IPR023392">
    <property type="entry name" value="Tom20_dom_sf"/>
</dbReference>
<keyword evidence="3" id="KW-0812">Transmembrane</keyword>
<name>A0A8C3TAV6_CHESE</name>
<dbReference type="GO" id="GO:0006886">
    <property type="term" value="P:intracellular protein transport"/>
    <property type="evidence" value="ECO:0007669"/>
    <property type="project" value="InterPro"/>
</dbReference>
<dbReference type="Ensembl" id="ENSCSRT00000025477.1">
    <property type="protein sequence ID" value="ENSCSRP00000024427.1"/>
    <property type="gene ID" value="ENSCSRG00000018335.1"/>
</dbReference>
<dbReference type="PIRSF" id="PIRSF037707">
    <property type="entry name" value="MAS20_rcpt"/>
    <property type="match status" value="1"/>
</dbReference>
<keyword evidence="6 9" id="KW-0496">Mitochondrion</keyword>
<keyword evidence="11" id="KW-1185">Reference proteome</keyword>
<dbReference type="Proteomes" id="UP000694403">
    <property type="component" value="Unplaced"/>
</dbReference>
<proteinExistence type="inferred from homology"/>
<dbReference type="GO" id="GO:0008320">
    <property type="term" value="F:protein transmembrane transporter activity"/>
    <property type="evidence" value="ECO:0007669"/>
    <property type="project" value="TreeGrafter"/>
</dbReference>
<evidence type="ECO:0000256" key="4">
    <source>
        <dbReference type="ARBA" id="ARBA00022787"/>
    </source>
</evidence>
<keyword evidence="7 9" id="KW-0472">Membrane</keyword>
<evidence type="ECO:0000256" key="8">
    <source>
        <dbReference type="ARBA" id="ARBA00071254"/>
    </source>
</evidence>
<dbReference type="GO" id="GO:0030150">
    <property type="term" value="P:protein import into mitochondrial matrix"/>
    <property type="evidence" value="ECO:0007669"/>
    <property type="project" value="TreeGrafter"/>
</dbReference>
<evidence type="ECO:0000256" key="2">
    <source>
        <dbReference type="ARBA" id="ARBA00005792"/>
    </source>
</evidence>
<sequence length="150" mass="17571">MSGWARPLLLLLAGACGLVLLGYGVYFDRRRRNAPDFQRKLRQKRRKEREKAKEHDAELCKMNNIGRVQEFFLQEVQLGEHWLSRGEHKKSVEHLTNAISVCAQPHQLLQVLHNTLPPQVFEMLMRRVPYAKQRLQAALNEQDCVEDEKE</sequence>
<evidence type="ECO:0000256" key="6">
    <source>
        <dbReference type="ARBA" id="ARBA00023128"/>
    </source>
</evidence>
<reference evidence="10" key="1">
    <citation type="submission" date="2025-08" db="UniProtKB">
        <authorList>
            <consortium name="Ensembl"/>
        </authorList>
    </citation>
    <scope>IDENTIFICATION</scope>
</reference>
<keyword evidence="4 9" id="KW-1000">Mitochondrion outer membrane</keyword>
<dbReference type="InterPro" id="IPR002056">
    <property type="entry name" value="MAS20"/>
</dbReference>
<dbReference type="PRINTS" id="PR00351">
    <property type="entry name" value="OM20RECEPTOR"/>
</dbReference>